<dbReference type="Gene3D" id="1.10.238.10">
    <property type="entry name" value="EF-hand"/>
    <property type="match status" value="1"/>
</dbReference>
<dbReference type="InterPro" id="IPR005176">
    <property type="entry name" value="PONY_dom"/>
</dbReference>
<protein>
    <recommendedName>
        <fullName evidence="1">Defective in cullin neddylation protein</fullName>
    </recommendedName>
</protein>
<dbReference type="PANTHER" id="PTHR12281:SF12">
    <property type="entry name" value="DEFECTIVE IN CULLIN NEDDYLATION PROTEIN"/>
    <property type="match status" value="1"/>
</dbReference>
<comment type="caution">
    <text evidence="4">The sequence shown here is derived from an EMBL/GenBank/DDBJ whole genome shotgun (WGS) entry which is preliminary data.</text>
</comment>
<feature type="domain" description="DCUN1" evidence="3">
    <location>
        <begin position="246"/>
        <end position="498"/>
    </location>
</feature>
<dbReference type="InterPro" id="IPR014764">
    <property type="entry name" value="DCN-prot"/>
</dbReference>
<dbReference type="AlphaFoldDB" id="A0A4Y9ZBZ8"/>
<dbReference type="GO" id="GO:0097602">
    <property type="term" value="F:cullin family protein binding"/>
    <property type="evidence" value="ECO:0007669"/>
    <property type="project" value="TreeGrafter"/>
</dbReference>
<evidence type="ECO:0000313" key="5">
    <source>
        <dbReference type="Proteomes" id="UP000298327"/>
    </source>
</evidence>
<sequence length="516" mass="56247">MHVIVPQNAVSHGCARLVLASVSTSPTCEKSLLCTANTGAHTKPFFWPAFLQRKRAEDAADATSTATRATRSSARLGKKGASDAVESTSATTASHADDSIDATEAPPPKKSKAAPKKAPAKPKATKASKSRFHNASRAKNAAPAVPQAGPTTDNANDEPAKADGPKGPARAHLSSSFERGLCAHQGAFERGRTRAAASWRFYSLHLGSRVSLRMHFRLFMCCSRPNDDENRTSKAAKFDPSKPEPYSHASAAALFGTYADPDDPSVIGPEGFEKLLGDAEIPMEGAMPLLLAWQLEAKEMAKFTKDEWMKGMDNLQISSFGPLSLCLHELHDLLVLDKPPLARPSSIAASASKKKKVADIPQEPYNRARYRKYASDSRKAFSSMYAFCFQLTKPEYVHPSPAAHEHANCFAFRVSYRGSRNIDMETASALWSVLLVPRYPLMTELMQFVNESGSYKGVNKDLWAMTLEFCQTVDPDLGNYEADGAWPSMLDEFARWKKEKNGSQPSAAEDAVNVEA</sequence>
<dbReference type="Proteomes" id="UP000298327">
    <property type="component" value="Unassembled WGS sequence"/>
</dbReference>
<dbReference type="GO" id="GO:0031624">
    <property type="term" value="F:ubiquitin conjugating enzyme binding"/>
    <property type="evidence" value="ECO:0007669"/>
    <property type="project" value="TreeGrafter"/>
</dbReference>
<accession>A0A4Y9ZBZ8</accession>
<evidence type="ECO:0000256" key="2">
    <source>
        <dbReference type="SAM" id="MobiDB-lite"/>
    </source>
</evidence>
<dbReference type="GO" id="GO:0045116">
    <property type="term" value="P:protein neddylation"/>
    <property type="evidence" value="ECO:0007669"/>
    <property type="project" value="TreeGrafter"/>
</dbReference>
<feature type="compositionally biased region" description="Polar residues" evidence="2">
    <location>
        <begin position="85"/>
        <end position="94"/>
    </location>
</feature>
<dbReference type="GO" id="GO:0032182">
    <property type="term" value="F:ubiquitin-like protein binding"/>
    <property type="evidence" value="ECO:0007669"/>
    <property type="project" value="TreeGrafter"/>
</dbReference>
<dbReference type="PANTHER" id="PTHR12281">
    <property type="entry name" value="RP42 RELATED"/>
    <property type="match status" value="1"/>
</dbReference>
<name>A0A4Y9ZBZ8_9AGAM</name>
<feature type="compositionally biased region" description="Low complexity" evidence="2">
    <location>
        <begin position="61"/>
        <end position="75"/>
    </location>
</feature>
<evidence type="ECO:0000259" key="3">
    <source>
        <dbReference type="PROSITE" id="PS51229"/>
    </source>
</evidence>
<dbReference type="PROSITE" id="PS51229">
    <property type="entry name" value="DCUN1"/>
    <property type="match status" value="1"/>
</dbReference>
<dbReference type="EMBL" id="SEOQ01000017">
    <property type="protein sequence ID" value="TFY72356.1"/>
    <property type="molecule type" value="Genomic_DNA"/>
</dbReference>
<dbReference type="Gene3D" id="1.10.238.200">
    <property type="entry name" value="Cullin, PONY binding domain"/>
    <property type="match status" value="1"/>
</dbReference>
<reference evidence="4 5" key="1">
    <citation type="submission" date="2019-02" db="EMBL/GenBank/DDBJ databases">
        <title>Genome sequencing of the rare red list fungi Dentipellis fragilis.</title>
        <authorList>
            <person name="Buettner E."/>
            <person name="Kellner H."/>
        </authorList>
    </citation>
    <scope>NUCLEOTIDE SEQUENCE [LARGE SCALE GENOMIC DNA]</scope>
    <source>
        <strain evidence="4 5">DSM 105465</strain>
    </source>
</reference>
<dbReference type="Pfam" id="PF03556">
    <property type="entry name" value="Cullin_binding"/>
    <property type="match status" value="1"/>
</dbReference>
<gene>
    <name evidence="4" type="ORF">EVG20_g675</name>
</gene>
<keyword evidence="5" id="KW-1185">Reference proteome</keyword>
<proteinExistence type="predicted"/>
<evidence type="ECO:0000313" key="4">
    <source>
        <dbReference type="EMBL" id="TFY72356.1"/>
    </source>
</evidence>
<feature type="compositionally biased region" description="Basic residues" evidence="2">
    <location>
        <begin position="109"/>
        <end position="136"/>
    </location>
</feature>
<organism evidence="4 5">
    <name type="scientific">Dentipellis fragilis</name>
    <dbReference type="NCBI Taxonomy" id="205917"/>
    <lineage>
        <taxon>Eukaryota</taxon>
        <taxon>Fungi</taxon>
        <taxon>Dikarya</taxon>
        <taxon>Basidiomycota</taxon>
        <taxon>Agaricomycotina</taxon>
        <taxon>Agaricomycetes</taxon>
        <taxon>Russulales</taxon>
        <taxon>Hericiaceae</taxon>
        <taxon>Dentipellis</taxon>
    </lineage>
</organism>
<dbReference type="STRING" id="205917.A0A4Y9ZBZ8"/>
<comment type="function">
    <text evidence="1">Neddylation of cullins play an essential role in the regulation of SCF-type complexes activity.</text>
</comment>
<evidence type="ECO:0000256" key="1">
    <source>
        <dbReference type="RuleBase" id="RU410713"/>
    </source>
</evidence>
<dbReference type="OrthoDB" id="27198at2759"/>
<feature type="region of interest" description="Disordered" evidence="2">
    <location>
        <begin position="61"/>
        <end position="174"/>
    </location>
</feature>
<dbReference type="GO" id="GO:0000151">
    <property type="term" value="C:ubiquitin ligase complex"/>
    <property type="evidence" value="ECO:0007669"/>
    <property type="project" value="TreeGrafter"/>
</dbReference>
<dbReference type="InterPro" id="IPR042460">
    <property type="entry name" value="DCN1-like_PONY"/>
</dbReference>